<accession>A0A9Q3PQE6</accession>
<dbReference type="EMBL" id="AVOT02086041">
    <property type="protein sequence ID" value="MBW0570333.1"/>
    <property type="molecule type" value="Genomic_DNA"/>
</dbReference>
<name>A0A9Q3PQE6_9BASI</name>
<reference evidence="1" key="1">
    <citation type="submission" date="2021-03" db="EMBL/GenBank/DDBJ databases">
        <title>Draft genome sequence of rust myrtle Austropuccinia psidii MF-1, a brazilian biotype.</title>
        <authorList>
            <person name="Quecine M.C."/>
            <person name="Pachon D.M.R."/>
            <person name="Bonatelli M.L."/>
            <person name="Correr F.H."/>
            <person name="Franceschini L.M."/>
            <person name="Leite T.F."/>
            <person name="Margarido G.R.A."/>
            <person name="Almeida C.A."/>
            <person name="Ferrarezi J.A."/>
            <person name="Labate C.A."/>
        </authorList>
    </citation>
    <scope>NUCLEOTIDE SEQUENCE</scope>
    <source>
        <strain evidence="1">MF-1</strain>
    </source>
</reference>
<evidence type="ECO:0000313" key="2">
    <source>
        <dbReference type="Proteomes" id="UP000765509"/>
    </source>
</evidence>
<protein>
    <submittedName>
        <fullName evidence="1">Uncharacterized protein</fullName>
    </submittedName>
</protein>
<organism evidence="1 2">
    <name type="scientific">Austropuccinia psidii MF-1</name>
    <dbReference type="NCBI Taxonomy" id="1389203"/>
    <lineage>
        <taxon>Eukaryota</taxon>
        <taxon>Fungi</taxon>
        <taxon>Dikarya</taxon>
        <taxon>Basidiomycota</taxon>
        <taxon>Pucciniomycotina</taxon>
        <taxon>Pucciniomycetes</taxon>
        <taxon>Pucciniales</taxon>
        <taxon>Sphaerophragmiaceae</taxon>
        <taxon>Austropuccinia</taxon>
    </lineage>
</organism>
<comment type="caution">
    <text evidence="1">The sequence shown here is derived from an EMBL/GenBank/DDBJ whole genome shotgun (WGS) entry which is preliminary data.</text>
</comment>
<proteinExistence type="predicted"/>
<dbReference type="Proteomes" id="UP000765509">
    <property type="component" value="Unassembled WGS sequence"/>
</dbReference>
<evidence type="ECO:0000313" key="1">
    <source>
        <dbReference type="EMBL" id="MBW0570333.1"/>
    </source>
</evidence>
<keyword evidence="2" id="KW-1185">Reference proteome</keyword>
<sequence length="81" mass="8871">MPPTQLTILALAECPPDTADHPYAHVVPSRQHSCNALPTCLRHSLPPIQARRTHGIVRRALPVSSAKQKSRSGGVLSWMAW</sequence>
<dbReference type="AlphaFoldDB" id="A0A9Q3PQE6"/>
<gene>
    <name evidence="1" type="ORF">O181_110048</name>
</gene>